<dbReference type="OrthoDB" id="9783887at2"/>
<dbReference type="PANTHER" id="PTHR30307">
    <property type="entry name" value="S-ADENOSYLMETHIONINE:TRNA RIBOSYLTRANSFERASE-ISOMERASE"/>
    <property type="match status" value="1"/>
</dbReference>
<dbReference type="InterPro" id="IPR036100">
    <property type="entry name" value="QueA_sf"/>
</dbReference>
<dbReference type="Pfam" id="PF02547">
    <property type="entry name" value="Queuosine_synth"/>
    <property type="match status" value="1"/>
</dbReference>
<protein>
    <submittedName>
        <fullName evidence="5">Queuosine biosynthesis protein</fullName>
    </submittedName>
</protein>
<keyword evidence="6" id="KW-1185">Reference proteome</keyword>
<dbReference type="InterPro" id="IPR042119">
    <property type="entry name" value="QueA_dom2"/>
</dbReference>
<accession>A0A1T3P1L0</accession>
<keyword evidence="3" id="KW-0949">S-adenosyl-L-methionine</keyword>
<keyword evidence="4" id="KW-0671">Queuosine biosynthesis</keyword>
<dbReference type="EMBL" id="MWQN01000001">
    <property type="protein sequence ID" value="OPC82832.1"/>
    <property type="molecule type" value="Genomic_DNA"/>
</dbReference>
<evidence type="ECO:0000256" key="1">
    <source>
        <dbReference type="ARBA" id="ARBA00022490"/>
    </source>
</evidence>
<evidence type="ECO:0000256" key="2">
    <source>
        <dbReference type="ARBA" id="ARBA00022679"/>
    </source>
</evidence>
<dbReference type="STRING" id="159449.B4N89_19505"/>
<dbReference type="GO" id="GO:0051075">
    <property type="term" value="F:S-adenosylmethionine:tRNA ribosyltransferase-isomerase activity"/>
    <property type="evidence" value="ECO:0007669"/>
    <property type="project" value="TreeGrafter"/>
</dbReference>
<organism evidence="5 6">
    <name type="scientific">Embleya scabrispora</name>
    <dbReference type="NCBI Taxonomy" id="159449"/>
    <lineage>
        <taxon>Bacteria</taxon>
        <taxon>Bacillati</taxon>
        <taxon>Actinomycetota</taxon>
        <taxon>Actinomycetes</taxon>
        <taxon>Kitasatosporales</taxon>
        <taxon>Streptomycetaceae</taxon>
        <taxon>Embleya</taxon>
    </lineage>
</organism>
<evidence type="ECO:0000256" key="4">
    <source>
        <dbReference type="ARBA" id="ARBA00022785"/>
    </source>
</evidence>
<dbReference type="Proteomes" id="UP000190037">
    <property type="component" value="Unassembled WGS sequence"/>
</dbReference>
<dbReference type="RefSeq" id="WP_078977120.1">
    <property type="nucleotide sequence ID" value="NZ_MWQN01000001.1"/>
</dbReference>
<comment type="caution">
    <text evidence="5">The sequence shown here is derived from an EMBL/GenBank/DDBJ whole genome shotgun (WGS) entry which is preliminary data.</text>
</comment>
<dbReference type="SUPFAM" id="SSF111337">
    <property type="entry name" value="QueA-like"/>
    <property type="match status" value="1"/>
</dbReference>
<evidence type="ECO:0000256" key="3">
    <source>
        <dbReference type="ARBA" id="ARBA00022691"/>
    </source>
</evidence>
<name>A0A1T3P1L0_9ACTN</name>
<dbReference type="InterPro" id="IPR003699">
    <property type="entry name" value="QueA"/>
</dbReference>
<evidence type="ECO:0000313" key="6">
    <source>
        <dbReference type="Proteomes" id="UP000190037"/>
    </source>
</evidence>
<evidence type="ECO:0000313" key="5">
    <source>
        <dbReference type="EMBL" id="OPC82832.1"/>
    </source>
</evidence>
<gene>
    <name evidence="5" type="ORF">B4N89_19505</name>
</gene>
<proteinExistence type="predicted"/>
<dbReference type="Gene3D" id="3.40.1780.10">
    <property type="entry name" value="QueA-like"/>
    <property type="match status" value="1"/>
</dbReference>
<dbReference type="AlphaFoldDB" id="A0A1T3P1L0"/>
<dbReference type="GO" id="GO:0008616">
    <property type="term" value="P:tRNA queuosine(34) biosynthetic process"/>
    <property type="evidence" value="ECO:0007669"/>
    <property type="project" value="UniProtKB-KW"/>
</dbReference>
<dbReference type="InterPro" id="IPR042118">
    <property type="entry name" value="QueA_dom1"/>
</dbReference>
<sequence>MTTATVHEATEPAEARGLARDGVRLLVHAGERVEHTVFRDLGRHLGAGDLLVVNTSATLPAAVDGYRADGSPVTAHFATRLDEETWILELRHTDGTPGPVAGVRRFEAVRFPGTGCGMALLLDPYPHEHTPQRLWKARITVPHARVETFLADRGRPISYAHVRERWPLTAYQTIFARDEGSAEMPSAGRPFTHELVVDLITRGVTVAPIVLHTGVSSQEVGEPPLREWFAVPESTAHQVRRARRVIAVGTTVTRALESAVGPDGEIAAASGWTDLMLGPDRPARVVDGVISGLHAPEATHLLLLEAVVGRAAVRRAYDAALAEEYLWHEFGDSSLLLP</sequence>
<dbReference type="PANTHER" id="PTHR30307:SF0">
    <property type="entry name" value="S-ADENOSYLMETHIONINE:TRNA RIBOSYLTRANSFERASE-ISOMERASE"/>
    <property type="match status" value="1"/>
</dbReference>
<reference evidence="5 6" key="1">
    <citation type="submission" date="2017-03" db="EMBL/GenBank/DDBJ databases">
        <title>Draft genome sequence of Streptomyces scabrisporus NF3, endophyte isolated from Amphipterygium adstringens.</title>
        <authorList>
            <person name="Vazquez M."/>
            <person name="Ceapa C.D."/>
            <person name="Rodriguez Luna D."/>
            <person name="Sanchez Esquivel S."/>
        </authorList>
    </citation>
    <scope>NUCLEOTIDE SEQUENCE [LARGE SCALE GENOMIC DNA]</scope>
    <source>
        <strain evidence="5 6">NF3</strain>
    </source>
</reference>
<keyword evidence="1" id="KW-0963">Cytoplasm</keyword>
<keyword evidence="2" id="KW-0808">Transferase</keyword>
<dbReference type="Gene3D" id="2.40.10.240">
    <property type="entry name" value="QueA-like"/>
    <property type="match status" value="1"/>
</dbReference>